<dbReference type="InterPro" id="IPR020845">
    <property type="entry name" value="AMP-binding_CS"/>
</dbReference>
<dbReference type="Pfam" id="PF00501">
    <property type="entry name" value="AMP-binding"/>
    <property type="match status" value="1"/>
</dbReference>
<name>A0A7Y2PYY9_9MICO</name>
<dbReference type="SUPFAM" id="SSF56801">
    <property type="entry name" value="Acetyl-CoA synthetase-like"/>
    <property type="match status" value="1"/>
</dbReference>
<protein>
    <recommendedName>
        <fullName evidence="5">Acyl-CoA synthetase</fullName>
    </recommendedName>
</protein>
<accession>A0A7Y2PYY9</accession>
<dbReference type="AlphaFoldDB" id="A0A7Y2PYY9"/>
<gene>
    <name evidence="7" type="ORF">HLA99_02605</name>
</gene>
<dbReference type="GO" id="GO:0016020">
    <property type="term" value="C:membrane"/>
    <property type="evidence" value="ECO:0007669"/>
    <property type="project" value="TreeGrafter"/>
</dbReference>
<dbReference type="InterPro" id="IPR000873">
    <property type="entry name" value="AMP-dep_synth/lig_dom"/>
</dbReference>
<evidence type="ECO:0000313" key="7">
    <source>
        <dbReference type="EMBL" id="NNH02753.1"/>
    </source>
</evidence>
<dbReference type="PROSITE" id="PS00455">
    <property type="entry name" value="AMP_BINDING"/>
    <property type="match status" value="1"/>
</dbReference>
<organism evidence="7 8">
    <name type="scientific">Microbacterium ulmi</name>
    <dbReference type="NCBI Taxonomy" id="179095"/>
    <lineage>
        <taxon>Bacteria</taxon>
        <taxon>Bacillati</taxon>
        <taxon>Actinomycetota</taxon>
        <taxon>Actinomycetes</taxon>
        <taxon>Micrococcales</taxon>
        <taxon>Microbacteriaceae</taxon>
        <taxon>Microbacterium</taxon>
    </lineage>
</organism>
<sequence length="608" mass="65610">MVQFEVPAIVPADPQANVTDLLVERVGKTPDLALFGVPEGEGWRDVTAAEFQRQVVALAKGLAAAGIEPGDKVGFIARTTYEWTLVDFALFFAGAVMVPIYETSSPAQIQWILSDSGAIACITESSEHASRLDGVRADLPLVRSVWTMHAGGLERLVEQGKDVTDDEIERRRNIANGADIATLIYTSGSTGRPKGCVLTHSNFVELSRNSAKALHDVVEIPGASTLLFITTAHVFARFISILDIHAGVKTGHQPDTKFLLPALGSFKPTFLLAVPRVFEKVYNSAEQKAEAGGKGKIFRAAAHTAVEHSKLLQDGKKIPFLTRIKFALFDRLVYVKLREAMGGRVVYAVSGSAPLGERLGHFFHSLGVVILEGYGLTETTAPATVNLAQKSKIGTVGPVLPGIGIRLADDGEIEVRGINVFREYWRNPEATAAAFEGDWFKTGDVGTFDDEGFLKITGRKKEIIVTAGGKNVAPAALEDPIRANPIVGQVVVVGDQKPFISALVTLDSEMLPAWLANNDLPADLPLAEAAQNAAVRAEVQRAIDEANKYVSRAESIRKFTILPIEWTEASGHLTPKLSIKRNVITDDFAKEITDLYSVPVSTTNVSLA</sequence>
<dbReference type="GO" id="GO:0004467">
    <property type="term" value="F:long-chain fatty acid-CoA ligase activity"/>
    <property type="evidence" value="ECO:0007669"/>
    <property type="project" value="TreeGrafter"/>
</dbReference>
<keyword evidence="8" id="KW-1185">Reference proteome</keyword>
<dbReference type="CDD" id="cd05907">
    <property type="entry name" value="VL_LC_FACS_like"/>
    <property type="match status" value="1"/>
</dbReference>
<evidence type="ECO:0000256" key="3">
    <source>
        <dbReference type="ARBA" id="ARBA00022832"/>
    </source>
</evidence>
<keyword evidence="3" id="KW-0276">Fatty acid metabolism</keyword>
<evidence type="ECO:0000259" key="6">
    <source>
        <dbReference type="Pfam" id="PF00501"/>
    </source>
</evidence>
<dbReference type="RefSeq" id="WP_167040032.1">
    <property type="nucleotide sequence ID" value="NZ_BAAANA010000003.1"/>
</dbReference>
<comment type="similarity">
    <text evidence="1">Belongs to the ATP-dependent AMP-binding enzyme family.</text>
</comment>
<evidence type="ECO:0000256" key="4">
    <source>
        <dbReference type="ARBA" id="ARBA00023098"/>
    </source>
</evidence>
<evidence type="ECO:0000256" key="5">
    <source>
        <dbReference type="ARBA" id="ARBA00032875"/>
    </source>
</evidence>
<dbReference type="Pfam" id="PF23562">
    <property type="entry name" value="AMP-binding_C_3"/>
    <property type="match status" value="1"/>
</dbReference>
<evidence type="ECO:0000313" key="8">
    <source>
        <dbReference type="Proteomes" id="UP000543598"/>
    </source>
</evidence>
<proteinExistence type="inferred from homology"/>
<comment type="caution">
    <text evidence="7">The sequence shown here is derived from an EMBL/GenBank/DDBJ whole genome shotgun (WGS) entry which is preliminary data.</text>
</comment>
<dbReference type="PANTHER" id="PTHR43272">
    <property type="entry name" value="LONG-CHAIN-FATTY-ACID--COA LIGASE"/>
    <property type="match status" value="1"/>
</dbReference>
<dbReference type="EMBL" id="JABEMB010000002">
    <property type="protein sequence ID" value="NNH02753.1"/>
    <property type="molecule type" value="Genomic_DNA"/>
</dbReference>
<feature type="domain" description="AMP-dependent synthetase/ligase" evidence="6">
    <location>
        <begin position="27"/>
        <end position="425"/>
    </location>
</feature>
<reference evidence="7 8" key="1">
    <citation type="submission" date="2020-05" db="EMBL/GenBank/DDBJ databases">
        <title>MicrobeNet Type strains.</title>
        <authorList>
            <person name="Nicholson A.C."/>
        </authorList>
    </citation>
    <scope>NUCLEOTIDE SEQUENCE [LARGE SCALE GENOMIC DNA]</scope>
    <source>
        <strain evidence="7 8">JCM 14282</strain>
    </source>
</reference>
<keyword evidence="4" id="KW-0443">Lipid metabolism</keyword>
<evidence type="ECO:0000256" key="1">
    <source>
        <dbReference type="ARBA" id="ARBA00006432"/>
    </source>
</evidence>
<dbReference type="Proteomes" id="UP000543598">
    <property type="component" value="Unassembled WGS sequence"/>
</dbReference>
<keyword evidence="2 7" id="KW-0436">Ligase</keyword>
<evidence type="ECO:0000256" key="2">
    <source>
        <dbReference type="ARBA" id="ARBA00022598"/>
    </source>
</evidence>
<dbReference type="Gene3D" id="3.40.50.12780">
    <property type="entry name" value="N-terminal domain of ligase-like"/>
    <property type="match status" value="2"/>
</dbReference>
<dbReference type="InterPro" id="IPR042099">
    <property type="entry name" value="ANL_N_sf"/>
</dbReference>
<dbReference type="PANTHER" id="PTHR43272:SF32">
    <property type="entry name" value="AMP-DEPENDENT SYNTHETASE_LIGASE DOMAIN-CONTAINING PROTEIN"/>
    <property type="match status" value="1"/>
</dbReference>